<dbReference type="PROSITE" id="PS00191">
    <property type="entry name" value="CYTOCHROME_B5_1"/>
    <property type="match status" value="1"/>
</dbReference>
<dbReference type="PANTHER" id="PTHR46237">
    <property type="entry name" value="CYTOCHROME B5 REDUCTASE 4 FAMILY MEMBER"/>
    <property type="match status" value="1"/>
</dbReference>
<keyword evidence="1 4" id="KW-0349">Heme</keyword>
<comment type="caution">
    <text evidence="6">The sequence shown here is derived from an EMBL/GenBank/DDBJ whole genome shotgun (WGS) entry which is preliminary data.</text>
</comment>
<dbReference type="GO" id="GO:0020037">
    <property type="term" value="F:heme binding"/>
    <property type="evidence" value="ECO:0007669"/>
    <property type="project" value="UniProtKB-UniRule"/>
</dbReference>
<name>A0AAV4LZR1_BABCB</name>
<keyword evidence="3 4" id="KW-0408">Iron</keyword>
<keyword evidence="7" id="KW-1185">Reference proteome</keyword>
<evidence type="ECO:0000256" key="1">
    <source>
        <dbReference type="ARBA" id="ARBA00022617"/>
    </source>
</evidence>
<dbReference type="GO" id="GO:0005737">
    <property type="term" value="C:cytoplasm"/>
    <property type="evidence" value="ECO:0007669"/>
    <property type="project" value="TreeGrafter"/>
</dbReference>
<dbReference type="Gene3D" id="3.10.120.10">
    <property type="entry name" value="Cytochrome b5-like heme/steroid binding domain"/>
    <property type="match status" value="1"/>
</dbReference>
<dbReference type="GO" id="GO:0046872">
    <property type="term" value="F:metal ion binding"/>
    <property type="evidence" value="ECO:0007669"/>
    <property type="project" value="UniProtKB-UniRule"/>
</dbReference>
<dbReference type="SUPFAM" id="SSF55856">
    <property type="entry name" value="Cytochrome b5-like heme/steroid binding domain"/>
    <property type="match status" value="1"/>
</dbReference>
<evidence type="ECO:0000256" key="3">
    <source>
        <dbReference type="ARBA" id="ARBA00023004"/>
    </source>
</evidence>
<dbReference type="PROSITE" id="PS50255">
    <property type="entry name" value="CYTOCHROME_B5_2"/>
    <property type="match status" value="1"/>
</dbReference>
<dbReference type="AlphaFoldDB" id="A0AAV4LZR1"/>
<evidence type="ECO:0000313" key="7">
    <source>
        <dbReference type="Proteomes" id="UP001497744"/>
    </source>
</evidence>
<feature type="domain" description="Cytochrome b5 heme-binding" evidence="5">
    <location>
        <begin position="46"/>
        <end position="119"/>
    </location>
</feature>
<dbReference type="EMBL" id="BPLF01000004">
    <property type="protein sequence ID" value="GIX65112.1"/>
    <property type="molecule type" value="Genomic_DNA"/>
</dbReference>
<reference evidence="6 7" key="1">
    <citation type="submission" date="2021-06" db="EMBL/GenBank/DDBJ databases">
        <title>Genome sequence of Babesia caballi.</title>
        <authorList>
            <person name="Yamagishi J."/>
            <person name="Kidaka T."/>
            <person name="Ochi A."/>
        </authorList>
    </citation>
    <scope>NUCLEOTIDE SEQUENCE [LARGE SCALE GENOMIC DNA]</scope>
    <source>
        <strain evidence="6">USDA-D6B2</strain>
    </source>
</reference>
<keyword evidence="2 4" id="KW-0479">Metal-binding</keyword>
<evidence type="ECO:0000256" key="2">
    <source>
        <dbReference type="ARBA" id="ARBA00022723"/>
    </source>
</evidence>
<dbReference type="FunFam" id="3.10.120.10:FF:000007">
    <property type="entry name" value="Sulfite oxidase, mitochondrial"/>
    <property type="match status" value="1"/>
</dbReference>
<dbReference type="PANTHER" id="PTHR46237:SF1">
    <property type="entry name" value="CYTOCHROME B5 REDUCTASE 4"/>
    <property type="match status" value="1"/>
</dbReference>
<proteinExistence type="inferred from homology"/>
<accession>A0AAV4LZR1</accession>
<sequence>MDDSSKKSTAIRGTSGAPTLGSAQYRFAQLMESNKDRVVERATCPVDADEVAKHTSANDCWVIYKGNVYDVTRYLDVHPGGRQHLLDHAGTDLTEQFLEVHPWVNAEFLLKSLYVGKLKSDNFGTVKPSENECDMAESK</sequence>
<evidence type="ECO:0000259" key="5">
    <source>
        <dbReference type="PROSITE" id="PS50255"/>
    </source>
</evidence>
<dbReference type="GeneID" id="94196593"/>
<dbReference type="SMART" id="SM01117">
    <property type="entry name" value="Cyt-b5"/>
    <property type="match status" value="1"/>
</dbReference>
<dbReference type="Proteomes" id="UP001497744">
    <property type="component" value="Unassembled WGS sequence"/>
</dbReference>
<dbReference type="RefSeq" id="XP_067717181.1">
    <property type="nucleotide sequence ID" value="XM_067861080.1"/>
</dbReference>
<dbReference type="GO" id="GO:0004128">
    <property type="term" value="F:cytochrome-b5 reductase activity, acting on NAD(P)H"/>
    <property type="evidence" value="ECO:0007669"/>
    <property type="project" value="TreeGrafter"/>
</dbReference>
<dbReference type="InterPro" id="IPR018506">
    <property type="entry name" value="Cyt_B5_heme-BS"/>
</dbReference>
<evidence type="ECO:0000313" key="6">
    <source>
        <dbReference type="EMBL" id="GIX65112.1"/>
    </source>
</evidence>
<protein>
    <submittedName>
        <fullName evidence="6">Cytochrome b5-like heme/steroid binding domain-containing protein, putative</fullName>
    </submittedName>
</protein>
<dbReference type="InterPro" id="IPR036400">
    <property type="entry name" value="Cyt_B5-like_heme/steroid_sf"/>
</dbReference>
<organism evidence="6 7">
    <name type="scientific">Babesia caballi</name>
    <dbReference type="NCBI Taxonomy" id="5871"/>
    <lineage>
        <taxon>Eukaryota</taxon>
        <taxon>Sar</taxon>
        <taxon>Alveolata</taxon>
        <taxon>Apicomplexa</taxon>
        <taxon>Aconoidasida</taxon>
        <taxon>Piroplasmida</taxon>
        <taxon>Babesiidae</taxon>
        <taxon>Babesia</taxon>
    </lineage>
</organism>
<dbReference type="InterPro" id="IPR001199">
    <property type="entry name" value="Cyt_B5-like_heme/steroid-bd"/>
</dbReference>
<comment type="similarity">
    <text evidence="4">Belongs to the cytochrome b5 family.</text>
</comment>
<dbReference type="Pfam" id="PF00173">
    <property type="entry name" value="Cyt-b5"/>
    <property type="match status" value="1"/>
</dbReference>
<gene>
    <name evidence="6" type="ORF">BcabD6B2_45470</name>
</gene>
<dbReference type="PRINTS" id="PR00363">
    <property type="entry name" value="CYTOCHROMEB5"/>
</dbReference>
<dbReference type="InterPro" id="IPR051872">
    <property type="entry name" value="Cytochrome_b5/Flavoprotein_Rdt"/>
</dbReference>
<evidence type="ECO:0000256" key="4">
    <source>
        <dbReference type="RuleBase" id="RU362121"/>
    </source>
</evidence>